<keyword evidence="2" id="KW-1185">Reference proteome</keyword>
<dbReference type="Proteomes" id="UP000012015">
    <property type="component" value="Unassembled WGS sequence"/>
</dbReference>
<accession>M7N986</accession>
<reference evidence="1 2" key="1">
    <citation type="journal article" date="2013" name="Genome Announc.">
        <title>Draft Genome Sequence of Arthrobacter gangotriensis Strain Lz1yT, Isolated from a Penguin Rookery Soil Sample Collected in Antarctica, near the Indian Station Dakshin Gangotri.</title>
        <authorList>
            <person name="Shivaji S."/>
            <person name="Ara S."/>
            <person name="Bandi S."/>
            <person name="Singh A."/>
            <person name="Kumar Pinnaka A."/>
        </authorList>
    </citation>
    <scope>NUCLEOTIDE SEQUENCE [LARGE SCALE GENOMIC DNA]</scope>
    <source>
        <strain evidence="1 2">Lz1y</strain>
    </source>
</reference>
<gene>
    <name evidence="1" type="ORF">ADIAG_02357</name>
</gene>
<dbReference type="STRING" id="1276920.ADIAG_02357"/>
<evidence type="ECO:0000313" key="1">
    <source>
        <dbReference type="EMBL" id="EMQ98339.1"/>
    </source>
</evidence>
<name>M7N986_9MICC</name>
<dbReference type="EMBL" id="AOCK01000006">
    <property type="protein sequence ID" value="EMQ98339.1"/>
    <property type="molecule type" value="Genomic_DNA"/>
</dbReference>
<protein>
    <submittedName>
        <fullName evidence="1">Uncharacterized protein</fullName>
    </submittedName>
</protein>
<sequence length="245" mass="25264">MAAFLFGPLGGMVPLKVSRGVTDSPARTMSELVTSGGVRYVQRGRRAPRTWQVGRAYEGPGWAALLADAAHGLLGQCWLYDVAAARENMVPAEKSAGVGLPVLVDGRPMGALPVGHAVTVQVLAGRTYTVSLWSAAAAGSTVASFLRSPNLLALVKAPPGTGSRSCAASFTPLADGVVTVTVSAGGASGLRVHEGGPDGRFFSGHGTPCKVAVQDPQRTLELVVDRETRSAYQVTLMEVGKPGTV</sequence>
<proteinExistence type="predicted"/>
<organism evidence="1 2">
    <name type="scientific">Paeniglutamicibacter gangotriensis Lz1y</name>
    <dbReference type="NCBI Taxonomy" id="1276920"/>
    <lineage>
        <taxon>Bacteria</taxon>
        <taxon>Bacillati</taxon>
        <taxon>Actinomycetota</taxon>
        <taxon>Actinomycetes</taxon>
        <taxon>Micrococcales</taxon>
        <taxon>Micrococcaceae</taxon>
        <taxon>Paeniglutamicibacter</taxon>
    </lineage>
</organism>
<dbReference type="AlphaFoldDB" id="M7N986"/>
<dbReference type="PATRIC" id="fig|1276920.7.peg.2360"/>
<comment type="caution">
    <text evidence="1">The sequence shown here is derived from an EMBL/GenBank/DDBJ whole genome shotgun (WGS) entry which is preliminary data.</text>
</comment>
<dbReference type="eggNOG" id="ENOG5033FFV">
    <property type="taxonomic scope" value="Bacteria"/>
</dbReference>
<evidence type="ECO:0000313" key="2">
    <source>
        <dbReference type="Proteomes" id="UP000012015"/>
    </source>
</evidence>
<dbReference type="RefSeq" id="WP_007271537.1">
    <property type="nucleotide sequence ID" value="NZ_AOCK01000006.1"/>
</dbReference>